<dbReference type="Proteomes" id="UP000233551">
    <property type="component" value="Unassembled WGS sequence"/>
</dbReference>
<comment type="caution">
    <text evidence="2">The sequence shown here is derived from an EMBL/GenBank/DDBJ whole genome shotgun (WGS) entry which is preliminary data.</text>
</comment>
<dbReference type="EMBL" id="PGOL01000650">
    <property type="protein sequence ID" value="PKI66973.1"/>
    <property type="molecule type" value="Genomic_DNA"/>
</dbReference>
<gene>
    <name evidence="2" type="ORF">CRG98_012638</name>
</gene>
<keyword evidence="3" id="KW-1185">Reference proteome</keyword>
<reference evidence="2 3" key="1">
    <citation type="submission" date="2017-11" db="EMBL/GenBank/DDBJ databases">
        <title>De-novo sequencing of pomegranate (Punica granatum L.) genome.</title>
        <authorList>
            <person name="Akparov Z."/>
            <person name="Amiraslanov A."/>
            <person name="Hajiyeva S."/>
            <person name="Abbasov M."/>
            <person name="Kaur K."/>
            <person name="Hamwieh A."/>
            <person name="Solovyev V."/>
            <person name="Salamov A."/>
            <person name="Braich B."/>
            <person name="Kosarev P."/>
            <person name="Mahmoud A."/>
            <person name="Hajiyev E."/>
            <person name="Babayeva S."/>
            <person name="Izzatullayeva V."/>
            <person name="Mammadov A."/>
            <person name="Mammadov A."/>
            <person name="Sharifova S."/>
            <person name="Ojaghi J."/>
            <person name="Eynullazada K."/>
            <person name="Bayramov B."/>
            <person name="Abdulazimova A."/>
            <person name="Shahmuradov I."/>
        </authorList>
    </citation>
    <scope>NUCLEOTIDE SEQUENCE [LARGE SCALE GENOMIC DNA]</scope>
    <source>
        <strain evidence="3">cv. AG2017</strain>
        <tissue evidence="2">Leaf</tissue>
    </source>
</reference>
<proteinExistence type="predicted"/>
<evidence type="ECO:0000313" key="3">
    <source>
        <dbReference type="Proteomes" id="UP000233551"/>
    </source>
</evidence>
<evidence type="ECO:0000313" key="2">
    <source>
        <dbReference type="EMBL" id="PKI66973.1"/>
    </source>
</evidence>
<protein>
    <submittedName>
        <fullName evidence="2">Uncharacterized protein</fullName>
    </submittedName>
</protein>
<name>A0A2I0KFL7_PUNGR</name>
<feature type="region of interest" description="Disordered" evidence="1">
    <location>
        <begin position="30"/>
        <end position="49"/>
    </location>
</feature>
<dbReference type="AlphaFoldDB" id="A0A2I0KFL7"/>
<organism evidence="2 3">
    <name type="scientific">Punica granatum</name>
    <name type="common">Pomegranate</name>
    <dbReference type="NCBI Taxonomy" id="22663"/>
    <lineage>
        <taxon>Eukaryota</taxon>
        <taxon>Viridiplantae</taxon>
        <taxon>Streptophyta</taxon>
        <taxon>Embryophyta</taxon>
        <taxon>Tracheophyta</taxon>
        <taxon>Spermatophyta</taxon>
        <taxon>Magnoliopsida</taxon>
        <taxon>eudicotyledons</taxon>
        <taxon>Gunneridae</taxon>
        <taxon>Pentapetalae</taxon>
        <taxon>rosids</taxon>
        <taxon>malvids</taxon>
        <taxon>Myrtales</taxon>
        <taxon>Lythraceae</taxon>
        <taxon>Punica</taxon>
    </lineage>
</organism>
<sequence>MSPVESPSCADPNLLSSGPACVRYSTAWECPSSPGRAMDTREKKSPLPVYDPKVEGRPFRYSSLLGLPFYLFVARFRVALDSLVLTP</sequence>
<evidence type="ECO:0000256" key="1">
    <source>
        <dbReference type="SAM" id="MobiDB-lite"/>
    </source>
</evidence>
<accession>A0A2I0KFL7</accession>